<dbReference type="EMBL" id="MKIO01000047">
    <property type="protein sequence ID" value="OLP52598.1"/>
    <property type="molecule type" value="Genomic_DNA"/>
</dbReference>
<organism evidence="5 6">
    <name type="scientific">Xaviernesmea rhizosphaerae</name>
    <dbReference type="NCBI Taxonomy" id="1672749"/>
    <lineage>
        <taxon>Bacteria</taxon>
        <taxon>Pseudomonadati</taxon>
        <taxon>Pseudomonadota</taxon>
        <taxon>Alphaproteobacteria</taxon>
        <taxon>Hyphomicrobiales</taxon>
        <taxon>Rhizobiaceae</taxon>
        <taxon>Rhizobium/Agrobacterium group</taxon>
        <taxon>Xaviernesmea</taxon>
    </lineage>
</organism>
<dbReference type="Proteomes" id="UP000186143">
    <property type="component" value="Unassembled WGS sequence"/>
</dbReference>
<comment type="similarity">
    <text evidence="1">Belongs to the transferase hexapeptide repeat family.</text>
</comment>
<comment type="caution">
    <text evidence="5">The sequence shown here is derived from an EMBL/GenBank/DDBJ whole genome shotgun (WGS) entry which is preliminary data.</text>
</comment>
<keyword evidence="2" id="KW-0808">Transferase</keyword>
<dbReference type="InterPro" id="IPR011004">
    <property type="entry name" value="Trimer_LpxA-like_sf"/>
</dbReference>
<name>A0A1Q9ACI1_9HYPH</name>
<sequence>MPAFLAGACFYYHILADLSLAAHEKKWCNAIASRHHESCLKMELHMEVRETPLSKIKADLKMFAQRERKRLSFPFALRMFLLTPGFQFVFSLRLQEMAARIPLIGRLLRRIIWWASCLCFSSEIAIGATVGGGFYTPHPFGIVVGTATIGRDVTILQNVTIGRTSPDSEHDAIIGDGVRIYAGAAVLGAITLGRNAVVAANSVVLKDVPDDCVAIGAPATIRPRKSAPTSTAAQPSELLPSASQDV</sequence>
<evidence type="ECO:0000256" key="1">
    <source>
        <dbReference type="ARBA" id="ARBA00007274"/>
    </source>
</evidence>
<dbReference type="PANTHER" id="PTHR42811">
    <property type="entry name" value="SERINE ACETYLTRANSFERASE"/>
    <property type="match status" value="1"/>
</dbReference>
<dbReference type="Gene3D" id="2.160.10.10">
    <property type="entry name" value="Hexapeptide repeat proteins"/>
    <property type="match status" value="1"/>
</dbReference>
<evidence type="ECO:0008006" key="7">
    <source>
        <dbReference type="Google" id="ProtNLM"/>
    </source>
</evidence>
<proteinExistence type="inferred from homology"/>
<evidence type="ECO:0000256" key="4">
    <source>
        <dbReference type="SAM" id="MobiDB-lite"/>
    </source>
</evidence>
<dbReference type="Pfam" id="PF00132">
    <property type="entry name" value="Hexapep"/>
    <property type="match status" value="1"/>
</dbReference>
<dbReference type="STRING" id="1672749.BJF92_14340"/>
<dbReference type="CDD" id="cd03354">
    <property type="entry name" value="LbH_SAT"/>
    <property type="match status" value="1"/>
</dbReference>
<evidence type="ECO:0000256" key="2">
    <source>
        <dbReference type="ARBA" id="ARBA00022679"/>
    </source>
</evidence>
<dbReference type="GO" id="GO:0016746">
    <property type="term" value="F:acyltransferase activity"/>
    <property type="evidence" value="ECO:0007669"/>
    <property type="project" value="UniProtKB-KW"/>
</dbReference>
<feature type="region of interest" description="Disordered" evidence="4">
    <location>
        <begin position="223"/>
        <end position="246"/>
    </location>
</feature>
<dbReference type="InterPro" id="IPR045304">
    <property type="entry name" value="LbH_SAT"/>
</dbReference>
<keyword evidence="3" id="KW-0012">Acyltransferase</keyword>
<evidence type="ECO:0000256" key="3">
    <source>
        <dbReference type="ARBA" id="ARBA00023315"/>
    </source>
</evidence>
<protein>
    <recommendedName>
        <fullName evidence="7">Serine acetyltransferase</fullName>
    </recommendedName>
</protein>
<dbReference type="AlphaFoldDB" id="A0A1Q9ACI1"/>
<dbReference type="RefSeq" id="WP_075637146.1">
    <property type="nucleotide sequence ID" value="NZ_MKIO01000047.1"/>
</dbReference>
<dbReference type="InterPro" id="IPR001451">
    <property type="entry name" value="Hexapep"/>
</dbReference>
<dbReference type="OrthoDB" id="9815592at2"/>
<accession>A0A1Q9ACI1</accession>
<reference evidence="5 6" key="1">
    <citation type="submission" date="2016-09" db="EMBL/GenBank/DDBJ databases">
        <title>Rhizobium sp. nov., a novel species isolated from the rice rhizosphere.</title>
        <authorList>
            <person name="Zhao J."/>
            <person name="Zhang X."/>
        </authorList>
    </citation>
    <scope>NUCLEOTIDE SEQUENCE [LARGE SCALE GENOMIC DNA]</scope>
    <source>
        <strain evidence="5 6">MH17</strain>
    </source>
</reference>
<gene>
    <name evidence="5" type="ORF">BJF92_14340</name>
</gene>
<evidence type="ECO:0000313" key="6">
    <source>
        <dbReference type="Proteomes" id="UP000186143"/>
    </source>
</evidence>
<evidence type="ECO:0000313" key="5">
    <source>
        <dbReference type="EMBL" id="OLP52598.1"/>
    </source>
</evidence>
<dbReference type="SUPFAM" id="SSF51161">
    <property type="entry name" value="Trimeric LpxA-like enzymes"/>
    <property type="match status" value="1"/>
</dbReference>